<feature type="domain" description="Spermatogenesis-associated protein 20-like TRX" evidence="2">
    <location>
        <begin position="75"/>
        <end position="232"/>
    </location>
</feature>
<dbReference type="AlphaFoldDB" id="A0A382K3H5"/>
<dbReference type="SUPFAM" id="SSF48208">
    <property type="entry name" value="Six-hairpin glycosidases"/>
    <property type="match status" value="1"/>
</dbReference>
<evidence type="ECO:0000313" key="3">
    <source>
        <dbReference type="EMBL" id="SVC18083.1"/>
    </source>
</evidence>
<accession>A0A382K3H5</accession>
<dbReference type="InterPro" id="IPR004879">
    <property type="entry name" value="Ssp411-like_TRX"/>
</dbReference>
<evidence type="ECO:0000256" key="1">
    <source>
        <dbReference type="SAM" id="MobiDB-lite"/>
    </source>
</evidence>
<organism evidence="3">
    <name type="scientific">marine metagenome</name>
    <dbReference type="NCBI Taxonomy" id="408172"/>
    <lineage>
        <taxon>unclassified sequences</taxon>
        <taxon>metagenomes</taxon>
        <taxon>ecological metagenomes</taxon>
    </lineage>
</organism>
<sequence>MHAIDQHGLLIAIAVLALGLGCNKETGNSKNPAPTNQTSQNEKETGNSKNPAPTDQTKENEKKKTAVESKKHKFTNRLSKEKSPYLQQHKHNPVDWFPWGKEAFDKAKKEDKPIFLSIGYSTCHWCHVMERESFENEEVGALLNKNFVCIKLDREERPDIDKIYMTFVQATTGGGGWPMSVFITPEKNPFFGGTYFRKPDFMNLCGRVNELWHDAEKRPLIEKDAKRMREALAENSTRKADPDAKLNYGLLTNGLEQIKATYDPRHGGFGNKPKFPRPCEPAFVLWQAARAKDKDGIGMVTHTCQRMAAGGMYDQLGGGFSRYSVDEMWLVPHFEKMLYDNAQL</sequence>
<feature type="non-terminal residue" evidence="3">
    <location>
        <position position="344"/>
    </location>
</feature>
<dbReference type="PANTHER" id="PTHR42899:SF1">
    <property type="entry name" value="SPERMATOGENESIS-ASSOCIATED PROTEIN 20"/>
    <property type="match status" value="1"/>
</dbReference>
<reference evidence="3" key="1">
    <citation type="submission" date="2018-05" db="EMBL/GenBank/DDBJ databases">
        <authorList>
            <person name="Lanie J.A."/>
            <person name="Ng W.-L."/>
            <person name="Kazmierczak K.M."/>
            <person name="Andrzejewski T.M."/>
            <person name="Davidsen T.M."/>
            <person name="Wayne K.J."/>
            <person name="Tettelin H."/>
            <person name="Glass J.I."/>
            <person name="Rusch D."/>
            <person name="Podicherti R."/>
            <person name="Tsui H.-C.T."/>
            <person name="Winkler M.E."/>
        </authorList>
    </citation>
    <scope>NUCLEOTIDE SEQUENCE</scope>
</reference>
<gene>
    <name evidence="3" type="ORF">METZ01_LOCUS270937</name>
</gene>
<dbReference type="EMBL" id="UINC01077711">
    <property type="protein sequence ID" value="SVC18083.1"/>
    <property type="molecule type" value="Genomic_DNA"/>
</dbReference>
<dbReference type="CDD" id="cd02955">
    <property type="entry name" value="SSP411"/>
    <property type="match status" value="1"/>
</dbReference>
<dbReference type="Pfam" id="PF03190">
    <property type="entry name" value="Thioredox_DsbH"/>
    <property type="match status" value="1"/>
</dbReference>
<dbReference type="GO" id="GO:0005975">
    <property type="term" value="P:carbohydrate metabolic process"/>
    <property type="evidence" value="ECO:0007669"/>
    <property type="project" value="InterPro"/>
</dbReference>
<protein>
    <recommendedName>
        <fullName evidence="2">Spermatogenesis-associated protein 20-like TRX domain-containing protein</fullName>
    </recommendedName>
</protein>
<proteinExistence type="predicted"/>
<evidence type="ECO:0000259" key="2">
    <source>
        <dbReference type="Pfam" id="PF03190"/>
    </source>
</evidence>
<dbReference type="PANTHER" id="PTHR42899">
    <property type="entry name" value="SPERMATOGENESIS-ASSOCIATED PROTEIN 20"/>
    <property type="match status" value="1"/>
</dbReference>
<dbReference type="InterPro" id="IPR008928">
    <property type="entry name" value="6-hairpin_glycosidase_sf"/>
</dbReference>
<dbReference type="InterPro" id="IPR024705">
    <property type="entry name" value="Ssp411"/>
</dbReference>
<feature type="compositionally biased region" description="Polar residues" evidence="1">
    <location>
        <begin position="25"/>
        <end position="40"/>
    </location>
</feature>
<feature type="region of interest" description="Disordered" evidence="1">
    <location>
        <begin position="25"/>
        <end position="78"/>
    </location>
</feature>
<dbReference type="SUPFAM" id="SSF52833">
    <property type="entry name" value="Thioredoxin-like"/>
    <property type="match status" value="1"/>
</dbReference>
<dbReference type="InterPro" id="IPR036249">
    <property type="entry name" value="Thioredoxin-like_sf"/>
</dbReference>
<name>A0A382K3H5_9ZZZZ</name>
<dbReference type="Gene3D" id="3.40.30.10">
    <property type="entry name" value="Glutaredoxin"/>
    <property type="match status" value="1"/>
</dbReference>
<feature type="compositionally biased region" description="Basic and acidic residues" evidence="1">
    <location>
        <begin position="56"/>
        <end position="69"/>
    </location>
</feature>